<dbReference type="Proteomes" id="UP000515146">
    <property type="component" value="Unplaced"/>
</dbReference>
<dbReference type="Gene3D" id="3.40.30.10">
    <property type="entry name" value="Glutaredoxin"/>
    <property type="match status" value="2"/>
</dbReference>
<dbReference type="FunCoup" id="A0A6P6YI72">
    <property type="interactions" value="1776"/>
</dbReference>
<dbReference type="CDD" id="cd03028">
    <property type="entry name" value="GRX_PICOT_like"/>
    <property type="match status" value="1"/>
</dbReference>
<dbReference type="NCBIfam" id="TIGR00365">
    <property type="entry name" value="Grx4 family monothiol glutaredoxin"/>
    <property type="match status" value="1"/>
</dbReference>
<dbReference type="OMA" id="NGPRCGF"/>
<organism evidence="6 7">
    <name type="scientific">Dermatophagoides pteronyssinus</name>
    <name type="common">European house dust mite</name>
    <dbReference type="NCBI Taxonomy" id="6956"/>
    <lineage>
        <taxon>Eukaryota</taxon>
        <taxon>Metazoa</taxon>
        <taxon>Ecdysozoa</taxon>
        <taxon>Arthropoda</taxon>
        <taxon>Chelicerata</taxon>
        <taxon>Arachnida</taxon>
        <taxon>Acari</taxon>
        <taxon>Acariformes</taxon>
        <taxon>Sarcoptiformes</taxon>
        <taxon>Astigmata</taxon>
        <taxon>Psoroptidia</taxon>
        <taxon>Analgoidea</taxon>
        <taxon>Pyroglyphidae</taxon>
        <taxon>Dermatophagoidinae</taxon>
        <taxon>Dermatophagoides</taxon>
    </lineage>
</organism>
<dbReference type="GO" id="GO:0046872">
    <property type="term" value="F:metal ion binding"/>
    <property type="evidence" value="ECO:0007669"/>
    <property type="project" value="UniProtKB-KW"/>
</dbReference>
<evidence type="ECO:0000259" key="5">
    <source>
        <dbReference type="Pfam" id="PF00462"/>
    </source>
</evidence>
<keyword evidence="3" id="KW-0411">Iron-sulfur</keyword>
<dbReference type="FunFam" id="3.40.30.10:FF:000012">
    <property type="entry name" value="Monothiol glutaredoxin"/>
    <property type="match status" value="1"/>
</dbReference>
<dbReference type="KEGG" id="dpte:113798616"/>
<proteinExistence type="predicted"/>
<feature type="domain" description="Glutaredoxin" evidence="5">
    <location>
        <begin position="117"/>
        <end position="181"/>
    </location>
</feature>
<name>A0A6P6YI72_DERPT</name>
<dbReference type="GO" id="GO:0005829">
    <property type="term" value="C:cytosol"/>
    <property type="evidence" value="ECO:0007669"/>
    <property type="project" value="TreeGrafter"/>
</dbReference>
<sequence length="202" mass="23019">MEEIEASNLEKTILSSPLVAIIFYAKNDERCSQILDFIPELAAQDEFKKFKFFKVDAVSGIFAVRSVPTIIMFRNGNEIDRVVGVDTSAITQKLRKIVESNRSIEQRLVSLINQQPIMVFIKGTPEQPRCGFTRTLLSILKEMNVQFGYFDILSDEEVRQSLKSYSKWPTYPQLYVKGSLIGGLDIIQDLRENGELENALKC</sequence>
<reference evidence="7" key="1">
    <citation type="submission" date="2025-08" db="UniProtKB">
        <authorList>
            <consortium name="RefSeq"/>
        </authorList>
    </citation>
    <scope>IDENTIFICATION</scope>
    <source>
        <strain evidence="7">Airmid</strain>
    </source>
</reference>
<evidence type="ECO:0000256" key="1">
    <source>
        <dbReference type="ARBA" id="ARBA00022723"/>
    </source>
</evidence>
<protein>
    <submittedName>
        <fullName evidence="7">Glutaredoxin 3-like</fullName>
    </submittedName>
</protein>
<dbReference type="GO" id="GO:0005634">
    <property type="term" value="C:nucleus"/>
    <property type="evidence" value="ECO:0007669"/>
    <property type="project" value="TreeGrafter"/>
</dbReference>
<dbReference type="InterPro" id="IPR004480">
    <property type="entry name" value="Monothiol_GRX-rel"/>
</dbReference>
<dbReference type="Pfam" id="PF00462">
    <property type="entry name" value="Glutaredoxin"/>
    <property type="match status" value="1"/>
</dbReference>
<dbReference type="CTD" id="34745"/>
<dbReference type="GO" id="GO:0051536">
    <property type="term" value="F:iron-sulfur cluster binding"/>
    <property type="evidence" value="ECO:0007669"/>
    <property type="project" value="UniProtKB-KW"/>
</dbReference>
<dbReference type="PROSITE" id="PS51354">
    <property type="entry name" value="GLUTAREDOXIN_2"/>
    <property type="match status" value="1"/>
</dbReference>
<dbReference type="InParanoid" id="A0A6P6YI72"/>
<dbReference type="InterPro" id="IPR002109">
    <property type="entry name" value="Glutaredoxin"/>
</dbReference>
<dbReference type="RefSeq" id="XP_027204980.1">
    <property type="nucleotide sequence ID" value="XM_027349179.1"/>
</dbReference>
<dbReference type="PANTHER" id="PTHR10293:SF73">
    <property type="entry name" value="GLUTAREDOXIN-3"/>
    <property type="match status" value="1"/>
</dbReference>
<keyword evidence="2" id="KW-0408">Iron</keyword>
<dbReference type="InterPro" id="IPR013766">
    <property type="entry name" value="Thioredoxin_domain"/>
</dbReference>
<evidence type="ECO:0000259" key="4">
    <source>
        <dbReference type="Pfam" id="PF00085"/>
    </source>
</evidence>
<dbReference type="CDD" id="cd02947">
    <property type="entry name" value="TRX_family"/>
    <property type="match status" value="1"/>
</dbReference>
<evidence type="ECO:0000313" key="7">
    <source>
        <dbReference type="RefSeq" id="XP_027204980.1"/>
    </source>
</evidence>
<evidence type="ECO:0000256" key="3">
    <source>
        <dbReference type="ARBA" id="ARBA00023014"/>
    </source>
</evidence>
<feature type="domain" description="Thioredoxin" evidence="4">
    <location>
        <begin position="4"/>
        <end position="95"/>
    </location>
</feature>
<dbReference type="Pfam" id="PF00085">
    <property type="entry name" value="Thioredoxin"/>
    <property type="match status" value="1"/>
</dbReference>
<dbReference type="GO" id="GO:0006879">
    <property type="term" value="P:intracellular iron ion homeostasis"/>
    <property type="evidence" value="ECO:0007669"/>
    <property type="project" value="TreeGrafter"/>
</dbReference>
<evidence type="ECO:0000256" key="2">
    <source>
        <dbReference type="ARBA" id="ARBA00023004"/>
    </source>
</evidence>
<dbReference type="PANTHER" id="PTHR10293">
    <property type="entry name" value="GLUTAREDOXIN FAMILY MEMBER"/>
    <property type="match status" value="1"/>
</dbReference>
<evidence type="ECO:0000313" key="6">
    <source>
        <dbReference type="Proteomes" id="UP000515146"/>
    </source>
</evidence>
<keyword evidence="1" id="KW-0479">Metal-binding</keyword>
<dbReference type="OrthoDB" id="415696at2759"/>
<dbReference type="InterPro" id="IPR033658">
    <property type="entry name" value="GRX_PICOT-like"/>
</dbReference>
<dbReference type="SUPFAM" id="SSF52833">
    <property type="entry name" value="Thioredoxin-like"/>
    <property type="match status" value="2"/>
</dbReference>
<dbReference type="InterPro" id="IPR036249">
    <property type="entry name" value="Thioredoxin-like_sf"/>
</dbReference>
<keyword evidence="6" id="KW-1185">Reference proteome</keyword>
<dbReference type="AlphaFoldDB" id="A0A6P6YI72"/>
<gene>
    <name evidence="7" type="primary">LOC113798616</name>
</gene>
<accession>A0A6P6YI72</accession>